<dbReference type="InterPro" id="IPR019786">
    <property type="entry name" value="Zinc_finger_PHD-type_CS"/>
</dbReference>
<feature type="domain" description="HTH myb-type" evidence="7">
    <location>
        <begin position="944"/>
        <end position="1007"/>
    </location>
</feature>
<dbReference type="InterPro" id="IPR011011">
    <property type="entry name" value="Znf_FYVE_PHD"/>
</dbReference>
<evidence type="ECO:0000259" key="7">
    <source>
        <dbReference type="PROSITE" id="PS51294"/>
    </source>
</evidence>
<protein>
    <recommendedName>
        <fullName evidence="10">Myb-like domain-containing protein</fullName>
    </recommendedName>
</protein>
<dbReference type="InterPro" id="IPR001005">
    <property type="entry name" value="SANT/Myb"/>
</dbReference>
<dbReference type="PROSITE" id="PS50090">
    <property type="entry name" value="MYB_LIKE"/>
    <property type="match status" value="1"/>
</dbReference>
<organism evidence="8 9">
    <name type="scientific">Musa troglodytarum</name>
    <name type="common">fe'i banana</name>
    <dbReference type="NCBI Taxonomy" id="320322"/>
    <lineage>
        <taxon>Eukaryota</taxon>
        <taxon>Viridiplantae</taxon>
        <taxon>Streptophyta</taxon>
        <taxon>Embryophyta</taxon>
        <taxon>Tracheophyta</taxon>
        <taxon>Spermatophyta</taxon>
        <taxon>Magnoliopsida</taxon>
        <taxon>Liliopsida</taxon>
        <taxon>Zingiberales</taxon>
        <taxon>Musaceae</taxon>
        <taxon>Musa</taxon>
    </lineage>
</organism>
<dbReference type="AlphaFoldDB" id="A0A9E7FY80"/>
<evidence type="ECO:0008006" key="10">
    <source>
        <dbReference type="Google" id="ProtNLM"/>
    </source>
</evidence>
<dbReference type="GO" id="GO:0003677">
    <property type="term" value="F:DNA binding"/>
    <property type="evidence" value="ECO:0007669"/>
    <property type="project" value="UniProtKB-KW"/>
</dbReference>
<evidence type="ECO:0000256" key="5">
    <source>
        <dbReference type="SAM" id="MobiDB-lite"/>
    </source>
</evidence>
<sequence>MACDKSACQTGCRFGSVLRVRDGIELPKADNDPAIWASCSNWAGCPLASIVRLDTNNPNINRPKLRTTEPLNVSSDEAPPIASSSSSLCPKERQPSLPVDRGHCHLPGTPPPSPRRRRFFFPCSFVLCFSMTSNPLPWHWVIETLANCKQVDTSVLGDLILKDAEILIGAPEPVREKVALRYLEKLVDVDREEGPSEWASSGKIDVNRSCEEVLSQEMRKVARLFNLEKDKVNLLTPDLHKFILQKRASLSGSSLDKIKAAILQGHCQALLPLKEISGLLVQNEVDNFQGKASDESQRAKKLQVSTYNTEMESLRQSPAAPAPDGCNGLLQEECARSILQFPNQIVEGFKRMLQGDGVNTDGSYQNINESTGNERKKIKLSTKDYHAQSNEKDSGLLAPGSNTVISHENASESMQHLVKLNITATNDKTIIQGSTFELPGRENIDAGDIQMTQPQQISSCPVPANINIIMQEDSPRGGQCLPLDVFVIGDDHAHLMKDATITKLPCNEGGSLQHVSVDGSREKMNSAFFEKSRLNVQLSVTPEIEGDGDGSCNVLSDVELHNDIFAAEKHRLLNSQVHINDDSAIGGCTEQGLCIKCDKGGELLTCGGNGCLISVHESCLGSSPIFDTSGLFYCPFCSYTRAAISYRKVKKNFIQARRVLSEFIGGNFVQGHRKVSPSGVHKETNQTRVVDNPCSEHSAGTSQCKGNKPSEISVEVNEPSRVEGEHACDNCTSLMLNGNADLSKVHIVPQSNSEQVEVAEHQHLGEPYVAVDNCPGDSCHARDSDVRQGDNVMIEDHSNIQQLKTPEEEGLMLNGNADLSKGHIVPRSNGEQVEVAEHQHLREPYAAADNCPGDPCHARDINDVRQDDIVMIEAHSNIQQLKTPEEEGHATVDKVSAGEKHGKRQEEDILVVDNNGRNKSSPAKSNRHISRAKRYSNPILPPTRRTKLSWTPEEEEFLREAVHEMGEKNDGSIPWVKILELGRHVIHKTRQPGDLKDKWRNMKKKEASRTLNC</sequence>
<dbReference type="Proteomes" id="UP001055439">
    <property type="component" value="Chromosome 5"/>
</dbReference>
<evidence type="ECO:0000313" key="9">
    <source>
        <dbReference type="Proteomes" id="UP001055439"/>
    </source>
</evidence>
<dbReference type="PANTHER" id="PTHR47863">
    <property type="entry name" value="RING/FYVE/PHD ZINC FINGER SUPERFAMILY PROTEIN"/>
    <property type="match status" value="1"/>
</dbReference>
<feature type="compositionally biased region" description="Basic and acidic residues" evidence="5">
    <location>
        <begin position="883"/>
        <end position="907"/>
    </location>
</feature>
<dbReference type="Gene3D" id="3.30.40.10">
    <property type="entry name" value="Zinc/RING finger domain, C3HC4 (zinc finger)"/>
    <property type="match status" value="1"/>
</dbReference>
<dbReference type="GO" id="GO:0008270">
    <property type="term" value="F:zinc ion binding"/>
    <property type="evidence" value="ECO:0007669"/>
    <property type="project" value="UniProtKB-KW"/>
</dbReference>
<dbReference type="SUPFAM" id="SSF57903">
    <property type="entry name" value="FYVE/PHD zinc finger"/>
    <property type="match status" value="1"/>
</dbReference>
<dbReference type="PROSITE" id="PS51294">
    <property type="entry name" value="HTH_MYB"/>
    <property type="match status" value="1"/>
</dbReference>
<evidence type="ECO:0000256" key="2">
    <source>
        <dbReference type="ARBA" id="ARBA00022771"/>
    </source>
</evidence>
<evidence type="ECO:0000313" key="8">
    <source>
        <dbReference type="EMBL" id="URE02622.1"/>
    </source>
</evidence>
<feature type="region of interest" description="Disordered" evidence="5">
    <location>
        <begin position="58"/>
        <end position="110"/>
    </location>
</feature>
<proteinExistence type="predicted"/>
<dbReference type="SUPFAM" id="SSF46689">
    <property type="entry name" value="Homeodomain-like"/>
    <property type="match status" value="1"/>
</dbReference>
<evidence type="ECO:0000256" key="4">
    <source>
        <dbReference type="ARBA" id="ARBA00023125"/>
    </source>
</evidence>
<accession>A0A9E7FY80</accession>
<keyword evidence="4" id="KW-0238">DNA-binding</keyword>
<dbReference type="InterPro" id="IPR013083">
    <property type="entry name" value="Znf_RING/FYVE/PHD"/>
</dbReference>
<name>A0A9E7FY80_9LILI</name>
<dbReference type="InterPro" id="IPR017930">
    <property type="entry name" value="Myb_dom"/>
</dbReference>
<dbReference type="Gene3D" id="1.10.10.60">
    <property type="entry name" value="Homeodomain-like"/>
    <property type="match status" value="1"/>
</dbReference>
<dbReference type="CDD" id="cd11660">
    <property type="entry name" value="SANT_TRF"/>
    <property type="match status" value="1"/>
</dbReference>
<dbReference type="PROSITE" id="PS01359">
    <property type="entry name" value="ZF_PHD_1"/>
    <property type="match status" value="1"/>
</dbReference>
<dbReference type="SMART" id="SM00249">
    <property type="entry name" value="PHD"/>
    <property type="match status" value="1"/>
</dbReference>
<feature type="region of interest" description="Disordered" evidence="5">
    <location>
        <begin position="882"/>
        <end position="930"/>
    </location>
</feature>
<evidence type="ECO:0000256" key="3">
    <source>
        <dbReference type="ARBA" id="ARBA00022833"/>
    </source>
</evidence>
<feature type="domain" description="Myb-like" evidence="6">
    <location>
        <begin position="942"/>
        <end position="1003"/>
    </location>
</feature>
<keyword evidence="3" id="KW-0862">Zinc</keyword>
<gene>
    <name evidence="8" type="ORF">MUK42_03036</name>
</gene>
<reference evidence="8" key="1">
    <citation type="submission" date="2022-05" db="EMBL/GenBank/DDBJ databases">
        <title>The Musa troglodytarum L. genome provides insights into the mechanism of non-climacteric behaviour and enrichment of carotenoids.</title>
        <authorList>
            <person name="Wang J."/>
        </authorList>
    </citation>
    <scope>NUCLEOTIDE SEQUENCE</scope>
    <source>
        <tissue evidence="8">Leaf</tissue>
    </source>
</reference>
<dbReference type="Pfam" id="PF00249">
    <property type="entry name" value="Myb_DNA-binding"/>
    <property type="match status" value="1"/>
</dbReference>
<evidence type="ECO:0000256" key="1">
    <source>
        <dbReference type="ARBA" id="ARBA00022723"/>
    </source>
</evidence>
<dbReference type="SMART" id="SM00717">
    <property type="entry name" value="SANT"/>
    <property type="match status" value="1"/>
</dbReference>
<dbReference type="EMBL" id="CP097507">
    <property type="protein sequence ID" value="URE02622.1"/>
    <property type="molecule type" value="Genomic_DNA"/>
</dbReference>
<keyword evidence="1" id="KW-0479">Metal-binding</keyword>
<keyword evidence="9" id="KW-1185">Reference proteome</keyword>
<dbReference type="OrthoDB" id="785443at2759"/>
<dbReference type="InterPro" id="IPR009057">
    <property type="entry name" value="Homeodomain-like_sf"/>
</dbReference>
<keyword evidence="2" id="KW-0863">Zinc-finger</keyword>
<dbReference type="PANTHER" id="PTHR47863:SF4">
    <property type="entry name" value="RING_FYVE_PHD ZINC FINGER SUPERFAMILY PROTEIN"/>
    <property type="match status" value="1"/>
</dbReference>
<dbReference type="InterPro" id="IPR001965">
    <property type="entry name" value="Znf_PHD"/>
</dbReference>
<evidence type="ECO:0000259" key="6">
    <source>
        <dbReference type="PROSITE" id="PS50090"/>
    </source>
</evidence>
<feature type="compositionally biased region" description="Polar residues" evidence="5">
    <location>
        <begin position="915"/>
        <end position="924"/>
    </location>
</feature>